<evidence type="ECO:0000256" key="8">
    <source>
        <dbReference type="RuleBase" id="RU363032"/>
    </source>
</evidence>
<dbReference type="GO" id="GO:0055085">
    <property type="term" value="P:transmembrane transport"/>
    <property type="evidence" value="ECO:0007669"/>
    <property type="project" value="InterPro"/>
</dbReference>
<feature type="domain" description="ABC transmembrane type-1" evidence="9">
    <location>
        <begin position="60"/>
        <end position="266"/>
    </location>
</feature>
<evidence type="ECO:0000256" key="1">
    <source>
        <dbReference type="ARBA" id="ARBA00004651"/>
    </source>
</evidence>
<sequence length="281" mass="31056">MVKKIFAYSYIYLILLLMYVPILVLIAFSFTNSTYIGEWNGFSFQLYINLFQDKEILIALGNTLIIAFISSLVSTLIGTLGAIGAYYSKKRTRTLIENINQIPVVNSEIVIALSLTVMFVFLGNFIFKENIFSFWTLLIGHVVLSVPFVYLNVKPKLTQMDPSLYEAALDLGCAPSQALRKILIPQITPGIVSGFLISITLSLDDFIVTAFTRGPGLLSGEGNIETLSTLIQAKIKKGPIPVNMRPLTTIIFLVVLVAAILVTVVKNQSKKKVKVRKGRAA</sequence>
<evidence type="ECO:0000256" key="7">
    <source>
        <dbReference type="ARBA" id="ARBA00023136"/>
    </source>
</evidence>
<evidence type="ECO:0000256" key="3">
    <source>
        <dbReference type="ARBA" id="ARBA00022448"/>
    </source>
</evidence>
<keyword evidence="6 8" id="KW-1133">Transmembrane helix</keyword>
<comment type="caution">
    <text evidence="10">The sequence shown here is derived from an EMBL/GenBank/DDBJ whole genome shotgun (WGS) entry which is preliminary data.</text>
</comment>
<dbReference type="PANTHER" id="PTHR43848">
    <property type="entry name" value="PUTRESCINE TRANSPORT SYSTEM PERMEASE PROTEIN POTI"/>
    <property type="match status" value="1"/>
</dbReference>
<reference evidence="10" key="1">
    <citation type="submission" date="2020-10" db="EMBL/GenBank/DDBJ databases">
        <authorList>
            <person name="Gilroy R."/>
        </authorList>
    </citation>
    <scope>NUCLEOTIDE SEQUENCE</scope>
    <source>
        <strain evidence="10">11159</strain>
    </source>
</reference>
<evidence type="ECO:0000313" key="11">
    <source>
        <dbReference type="Proteomes" id="UP000823613"/>
    </source>
</evidence>
<proteinExistence type="inferred from homology"/>
<feature type="transmembrane region" description="Helical" evidence="8">
    <location>
        <begin position="109"/>
        <end position="127"/>
    </location>
</feature>
<comment type="subcellular location">
    <subcellularLocation>
        <location evidence="1 8">Cell membrane</location>
        <topology evidence="1 8">Multi-pass membrane protein</topology>
    </subcellularLocation>
</comment>
<evidence type="ECO:0000259" key="9">
    <source>
        <dbReference type="PROSITE" id="PS50928"/>
    </source>
</evidence>
<dbReference type="SUPFAM" id="SSF161098">
    <property type="entry name" value="MetI-like"/>
    <property type="match status" value="1"/>
</dbReference>
<dbReference type="CDD" id="cd06261">
    <property type="entry name" value="TM_PBP2"/>
    <property type="match status" value="1"/>
</dbReference>
<dbReference type="AlphaFoldDB" id="A0A9D9DHH2"/>
<evidence type="ECO:0000256" key="5">
    <source>
        <dbReference type="ARBA" id="ARBA00022692"/>
    </source>
</evidence>
<dbReference type="Pfam" id="PF00528">
    <property type="entry name" value="BPD_transp_1"/>
    <property type="match status" value="1"/>
</dbReference>
<evidence type="ECO:0000256" key="6">
    <source>
        <dbReference type="ARBA" id="ARBA00022989"/>
    </source>
</evidence>
<gene>
    <name evidence="10" type="ORF">IAC58_03475</name>
</gene>
<reference evidence="10" key="2">
    <citation type="journal article" date="2021" name="PeerJ">
        <title>Extensive microbial diversity within the chicken gut microbiome revealed by metagenomics and culture.</title>
        <authorList>
            <person name="Gilroy R."/>
            <person name="Ravi A."/>
            <person name="Getino M."/>
            <person name="Pursley I."/>
            <person name="Horton D.L."/>
            <person name="Alikhan N.F."/>
            <person name="Baker D."/>
            <person name="Gharbi K."/>
            <person name="Hall N."/>
            <person name="Watson M."/>
            <person name="Adriaenssens E.M."/>
            <person name="Foster-Nyarko E."/>
            <person name="Jarju S."/>
            <person name="Secka A."/>
            <person name="Antonio M."/>
            <person name="Oren A."/>
            <person name="Chaudhuri R.R."/>
            <person name="La Ragione R."/>
            <person name="Hildebrand F."/>
            <person name="Pallen M.J."/>
        </authorList>
    </citation>
    <scope>NUCLEOTIDE SEQUENCE</scope>
    <source>
        <strain evidence="10">11159</strain>
    </source>
</reference>
<dbReference type="PROSITE" id="PS50928">
    <property type="entry name" value="ABC_TM1"/>
    <property type="match status" value="1"/>
</dbReference>
<dbReference type="Gene3D" id="1.10.3720.10">
    <property type="entry name" value="MetI-like"/>
    <property type="match status" value="1"/>
</dbReference>
<feature type="transmembrane region" description="Helical" evidence="8">
    <location>
        <begin position="190"/>
        <end position="211"/>
    </location>
</feature>
<feature type="transmembrane region" description="Helical" evidence="8">
    <location>
        <begin position="56"/>
        <end position="88"/>
    </location>
</feature>
<keyword evidence="7 8" id="KW-0472">Membrane</keyword>
<keyword evidence="4" id="KW-1003">Cell membrane</keyword>
<feature type="transmembrane region" description="Helical" evidence="8">
    <location>
        <begin position="12"/>
        <end position="36"/>
    </location>
</feature>
<comment type="similarity">
    <text evidence="2">Belongs to the binding-protein-dependent transport system permease family. CysTW subfamily.</text>
</comment>
<dbReference type="PANTHER" id="PTHR43848:SF2">
    <property type="entry name" value="PUTRESCINE TRANSPORT SYSTEM PERMEASE PROTEIN POTI"/>
    <property type="match status" value="1"/>
</dbReference>
<evidence type="ECO:0000256" key="2">
    <source>
        <dbReference type="ARBA" id="ARBA00007069"/>
    </source>
</evidence>
<evidence type="ECO:0000313" key="10">
    <source>
        <dbReference type="EMBL" id="MBO8427593.1"/>
    </source>
</evidence>
<name>A0A9D9DHH2_9BACL</name>
<dbReference type="EMBL" id="JADIMY010000073">
    <property type="protein sequence ID" value="MBO8427593.1"/>
    <property type="molecule type" value="Genomic_DNA"/>
</dbReference>
<organism evidence="10 11">
    <name type="scientific">Candidatus Onthovivens merdipullorum</name>
    <dbReference type="NCBI Taxonomy" id="2840889"/>
    <lineage>
        <taxon>Bacteria</taxon>
        <taxon>Bacillati</taxon>
        <taxon>Bacillota</taxon>
        <taxon>Bacilli</taxon>
        <taxon>Bacillales</taxon>
        <taxon>Candidatus Onthovivens</taxon>
    </lineage>
</organism>
<accession>A0A9D9DHH2</accession>
<keyword evidence="5 8" id="KW-0812">Transmembrane</keyword>
<keyword evidence="3 8" id="KW-0813">Transport</keyword>
<dbReference type="InterPro" id="IPR000515">
    <property type="entry name" value="MetI-like"/>
</dbReference>
<dbReference type="GO" id="GO:0005886">
    <property type="term" value="C:plasma membrane"/>
    <property type="evidence" value="ECO:0007669"/>
    <property type="project" value="UniProtKB-SubCell"/>
</dbReference>
<feature type="transmembrane region" description="Helical" evidence="8">
    <location>
        <begin position="247"/>
        <end position="265"/>
    </location>
</feature>
<dbReference type="InterPro" id="IPR035906">
    <property type="entry name" value="MetI-like_sf"/>
</dbReference>
<feature type="transmembrane region" description="Helical" evidence="8">
    <location>
        <begin position="133"/>
        <end position="153"/>
    </location>
</feature>
<evidence type="ECO:0000256" key="4">
    <source>
        <dbReference type="ARBA" id="ARBA00022475"/>
    </source>
</evidence>
<protein>
    <submittedName>
        <fullName evidence="10">ABC transporter permease</fullName>
    </submittedName>
</protein>
<dbReference type="Proteomes" id="UP000823613">
    <property type="component" value="Unassembled WGS sequence"/>
</dbReference>
<dbReference type="InterPro" id="IPR051789">
    <property type="entry name" value="Bact_Polyamine_Transport"/>
</dbReference>